<dbReference type="AlphaFoldDB" id="A0AA39QRZ2"/>
<keyword evidence="2 7" id="KW-0812">Transmembrane</keyword>
<gene>
    <name evidence="9" type="ORF">JMJ35_009196</name>
</gene>
<dbReference type="EMBL" id="JAFEKC020000021">
    <property type="protein sequence ID" value="KAK0508112.1"/>
    <property type="molecule type" value="Genomic_DNA"/>
</dbReference>
<organism evidence="9 10">
    <name type="scientific">Cladonia borealis</name>
    <dbReference type="NCBI Taxonomy" id="184061"/>
    <lineage>
        <taxon>Eukaryota</taxon>
        <taxon>Fungi</taxon>
        <taxon>Dikarya</taxon>
        <taxon>Ascomycota</taxon>
        <taxon>Pezizomycotina</taxon>
        <taxon>Lecanoromycetes</taxon>
        <taxon>OSLEUM clade</taxon>
        <taxon>Lecanoromycetidae</taxon>
        <taxon>Lecanorales</taxon>
        <taxon>Lecanorineae</taxon>
        <taxon>Cladoniaceae</taxon>
        <taxon>Cladonia</taxon>
    </lineage>
</organism>
<dbReference type="InterPro" id="IPR052337">
    <property type="entry name" value="SAT4-like"/>
</dbReference>
<feature type="domain" description="Rhodopsin" evidence="8">
    <location>
        <begin position="53"/>
        <end position="286"/>
    </location>
</feature>
<dbReference type="PANTHER" id="PTHR33048">
    <property type="entry name" value="PTH11-LIKE INTEGRAL MEMBRANE PROTEIN (AFU_ORTHOLOGUE AFUA_5G11245)"/>
    <property type="match status" value="1"/>
</dbReference>
<evidence type="ECO:0000259" key="8">
    <source>
        <dbReference type="Pfam" id="PF20684"/>
    </source>
</evidence>
<feature type="transmembrane region" description="Helical" evidence="7">
    <location>
        <begin position="152"/>
        <end position="170"/>
    </location>
</feature>
<dbReference type="Pfam" id="PF20684">
    <property type="entry name" value="Fung_rhodopsin"/>
    <property type="match status" value="1"/>
</dbReference>
<evidence type="ECO:0000256" key="6">
    <source>
        <dbReference type="SAM" id="MobiDB-lite"/>
    </source>
</evidence>
<keyword evidence="4 7" id="KW-0472">Membrane</keyword>
<proteinExistence type="inferred from homology"/>
<keyword evidence="3 7" id="KW-1133">Transmembrane helix</keyword>
<dbReference type="Proteomes" id="UP001166286">
    <property type="component" value="Unassembled WGS sequence"/>
</dbReference>
<sequence>MSSEQAPGAPPEIGGLPPPSGVIPNFTDPDSITTIAIVVAIVFLSLTTVTTSIRCYTKLFLIRKHGWDDYTMFMAWAGNVAYSGLEFYECKYGAGVHQWDVLITEMGSFARVAYFVEVLYPPVIALVKLSICLQLIRIFVANHGKEFWCIQIFIWINMSYFLTLTFFSIFQCNPIAKFWDVELQGHCFDLSEYFIATGIFNFVSDIVMLLFPLYCTWKLQMSTKNKFGVSAIFFVGVLALVSDALRIYYSVIYATSQDQTFNLTRLGTSAAGETTAGILAGNLVVFPKFFGTYYPKITRFGSGAVVSWKSRLTKRHTESSTSSSNEHDTGNILQDYGKLNDNTLAPTTSPSIWEPWTSS</sequence>
<comment type="subcellular location">
    <subcellularLocation>
        <location evidence="1">Membrane</location>
        <topology evidence="1">Multi-pass membrane protein</topology>
    </subcellularLocation>
</comment>
<dbReference type="PANTHER" id="PTHR33048:SF160">
    <property type="entry name" value="SAT4 FAMILY MEMBRANE PROTEIN"/>
    <property type="match status" value="1"/>
</dbReference>
<evidence type="ECO:0000256" key="4">
    <source>
        <dbReference type="ARBA" id="ARBA00023136"/>
    </source>
</evidence>
<feature type="transmembrane region" description="Helical" evidence="7">
    <location>
        <begin position="32"/>
        <end position="55"/>
    </location>
</feature>
<dbReference type="InterPro" id="IPR049326">
    <property type="entry name" value="Rhodopsin_dom_fungi"/>
</dbReference>
<evidence type="ECO:0000313" key="10">
    <source>
        <dbReference type="Proteomes" id="UP001166286"/>
    </source>
</evidence>
<dbReference type="GO" id="GO:0016020">
    <property type="term" value="C:membrane"/>
    <property type="evidence" value="ECO:0007669"/>
    <property type="project" value="UniProtKB-SubCell"/>
</dbReference>
<evidence type="ECO:0000256" key="3">
    <source>
        <dbReference type="ARBA" id="ARBA00022989"/>
    </source>
</evidence>
<feature type="transmembrane region" description="Helical" evidence="7">
    <location>
        <begin position="227"/>
        <end position="249"/>
    </location>
</feature>
<evidence type="ECO:0000256" key="5">
    <source>
        <dbReference type="ARBA" id="ARBA00038359"/>
    </source>
</evidence>
<protein>
    <recommendedName>
        <fullName evidence="8">Rhodopsin domain-containing protein</fullName>
    </recommendedName>
</protein>
<reference evidence="9" key="1">
    <citation type="submission" date="2023-03" db="EMBL/GenBank/DDBJ databases">
        <title>Complete genome of Cladonia borealis.</title>
        <authorList>
            <person name="Park H."/>
        </authorList>
    </citation>
    <scope>NUCLEOTIDE SEQUENCE</scope>
    <source>
        <strain evidence="9">ANT050790</strain>
    </source>
</reference>
<feature type="region of interest" description="Disordered" evidence="6">
    <location>
        <begin position="316"/>
        <end position="359"/>
    </location>
</feature>
<evidence type="ECO:0000256" key="7">
    <source>
        <dbReference type="SAM" id="Phobius"/>
    </source>
</evidence>
<comment type="caution">
    <text evidence="9">The sequence shown here is derived from an EMBL/GenBank/DDBJ whole genome shotgun (WGS) entry which is preliminary data.</text>
</comment>
<feature type="compositionally biased region" description="Polar residues" evidence="6">
    <location>
        <begin position="340"/>
        <end position="359"/>
    </location>
</feature>
<evidence type="ECO:0000313" key="9">
    <source>
        <dbReference type="EMBL" id="KAK0508112.1"/>
    </source>
</evidence>
<evidence type="ECO:0000256" key="2">
    <source>
        <dbReference type="ARBA" id="ARBA00022692"/>
    </source>
</evidence>
<feature type="transmembrane region" description="Helical" evidence="7">
    <location>
        <begin position="190"/>
        <end position="215"/>
    </location>
</feature>
<keyword evidence="10" id="KW-1185">Reference proteome</keyword>
<name>A0AA39QRZ2_9LECA</name>
<comment type="similarity">
    <text evidence="5">Belongs to the SAT4 family.</text>
</comment>
<evidence type="ECO:0000256" key="1">
    <source>
        <dbReference type="ARBA" id="ARBA00004141"/>
    </source>
</evidence>
<accession>A0AA39QRZ2</accession>